<dbReference type="PANTHER" id="PTHR42742:SF3">
    <property type="entry name" value="FRUCTOKINASE"/>
    <property type="match status" value="1"/>
</dbReference>
<evidence type="ECO:0000256" key="4">
    <source>
        <dbReference type="ARBA" id="ARBA00022833"/>
    </source>
</evidence>
<organism evidence="8 9">
    <name type="scientific">Thermanaerothrix solaris</name>
    <dbReference type="NCBI Taxonomy" id="3058434"/>
    <lineage>
        <taxon>Bacteria</taxon>
        <taxon>Bacillati</taxon>
        <taxon>Chloroflexota</taxon>
        <taxon>Anaerolineae</taxon>
        <taxon>Anaerolineales</taxon>
        <taxon>Anaerolineaceae</taxon>
        <taxon>Thermanaerothrix</taxon>
    </lineage>
</organism>
<comment type="catalytic activity">
    <reaction evidence="7">
        <text>D-fructose + ATP = D-fructose 6-phosphate + ADP + H(+)</text>
        <dbReference type="Rhea" id="RHEA:16125"/>
        <dbReference type="ChEBI" id="CHEBI:15378"/>
        <dbReference type="ChEBI" id="CHEBI:30616"/>
        <dbReference type="ChEBI" id="CHEBI:37721"/>
        <dbReference type="ChEBI" id="CHEBI:61527"/>
        <dbReference type="ChEBI" id="CHEBI:456216"/>
        <dbReference type="EC" id="2.7.1.4"/>
    </reaction>
</comment>
<gene>
    <name evidence="8" type="ORF">QYE77_00910</name>
</gene>
<evidence type="ECO:0000256" key="6">
    <source>
        <dbReference type="ARBA" id="ARBA00038887"/>
    </source>
</evidence>
<dbReference type="SUPFAM" id="SSF53067">
    <property type="entry name" value="Actin-like ATPase domain"/>
    <property type="match status" value="1"/>
</dbReference>
<comment type="cofactor">
    <cofactor evidence="1">
        <name>Mg(2+)</name>
        <dbReference type="ChEBI" id="CHEBI:18420"/>
    </cofactor>
</comment>
<dbReference type="Proteomes" id="UP001254165">
    <property type="component" value="Unassembled WGS sequence"/>
</dbReference>
<evidence type="ECO:0000313" key="9">
    <source>
        <dbReference type="Proteomes" id="UP001254165"/>
    </source>
</evidence>
<dbReference type="PROSITE" id="PS01125">
    <property type="entry name" value="ROK"/>
    <property type="match status" value="1"/>
</dbReference>
<comment type="caution">
    <text evidence="8">The sequence shown here is derived from an EMBL/GenBank/DDBJ whole genome shotgun (WGS) entry which is preliminary data.</text>
</comment>
<proteinExistence type="inferred from homology"/>
<keyword evidence="9" id="KW-1185">Reference proteome</keyword>
<evidence type="ECO:0000256" key="1">
    <source>
        <dbReference type="ARBA" id="ARBA00001946"/>
    </source>
</evidence>
<dbReference type="EMBL" id="JAUHMF010000001">
    <property type="protein sequence ID" value="MDT8896810.1"/>
    <property type="molecule type" value="Genomic_DNA"/>
</dbReference>
<name>A0ABU3NIY0_9CHLR</name>
<evidence type="ECO:0000256" key="3">
    <source>
        <dbReference type="ARBA" id="ARBA00022723"/>
    </source>
</evidence>
<evidence type="ECO:0000256" key="7">
    <source>
        <dbReference type="ARBA" id="ARBA00048451"/>
    </source>
</evidence>
<keyword evidence="5" id="KW-0460">Magnesium</keyword>
<evidence type="ECO:0000256" key="5">
    <source>
        <dbReference type="ARBA" id="ARBA00022842"/>
    </source>
</evidence>
<dbReference type="InterPro" id="IPR051804">
    <property type="entry name" value="Carb_Metab_Reg_Kinase/Isom"/>
</dbReference>
<evidence type="ECO:0000256" key="2">
    <source>
        <dbReference type="ARBA" id="ARBA00006479"/>
    </source>
</evidence>
<keyword evidence="3" id="KW-0479">Metal-binding</keyword>
<dbReference type="InterPro" id="IPR000600">
    <property type="entry name" value="ROK"/>
</dbReference>
<dbReference type="Pfam" id="PF00480">
    <property type="entry name" value="ROK"/>
    <property type="match status" value="1"/>
</dbReference>
<dbReference type="InterPro" id="IPR043129">
    <property type="entry name" value="ATPase_NBD"/>
</dbReference>
<keyword evidence="4" id="KW-0862">Zinc</keyword>
<evidence type="ECO:0000313" key="8">
    <source>
        <dbReference type="EMBL" id="MDT8896810.1"/>
    </source>
</evidence>
<protein>
    <recommendedName>
        <fullName evidence="6">fructokinase</fullName>
        <ecNumber evidence="6">2.7.1.4</ecNumber>
    </recommendedName>
</protein>
<accession>A0ABU3NIY0</accession>
<dbReference type="Gene3D" id="3.30.420.40">
    <property type="match status" value="2"/>
</dbReference>
<dbReference type="CDD" id="cd24067">
    <property type="entry name" value="ASKHA_NBD_ROK_BsFRK-like"/>
    <property type="match status" value="1"/>
</dbReference>
<dbReference type="RefSeq" id="WP_315623356.1">
    <property type="nucleotide sequence ID" value="NZ_JAUHMF010000001.1"/>
</dbReference>
<dbReference type="InterPro" id="IPR049874">
    <property type="entry name" value="ROK_cs"/>
</dbReference>
<dbReference type="EC" id="2.7.1.4" evidence="6"/>
<sequence>MPLFGGIEAGGTKFICAVGSGPDELLAQARFPTTTPEETLTRAAEFFNQFMVQTQTRLHGIGIASFGPLDLDPHSPTYGFITSTPKPGWQNVAIRDVLLARTGCPVVIDTDVNGAALAEGIWGSATGLSDYVYITVGTGIGGGLIVQGRPFHGLLHPEMGHIPLPHDLTKDPFPGICPFHGDCFEGLASGPALQARLGQNPETVPSNHPIWDLEANYIALALQTIICVVSPQRIILGGGVMQQTHLFPRIRDLTRTLLNGYIQARALLEETDSYIVPPKLGSLTGVLGAIALAQQASEN</sequence>
<comment type="similarity">
    <text evidence="2">Belongs to the ROK (NagC/XylR) family.</text>
</comment>
<reference evidence="8 9" key="1">
    <citation type="submission" date="2023-07" db="EMBL/GenBank/DDBJ databases">
        <title>Novel species of Thermanaerothrix with wide hydrolytic capabilities.</title>
        <authorList>
            <person name="Zayulina K.S."/>
            <person name="Podosokorskaya O.A."/>
            <person name="Elcheninov A.G."/>
        </authorList>
    </citation>
    <scope>NUCLEOTIDE SEQUENCE [LARGE SCALE GENOMIC DNA]</scope>
    <source>
        <strain evidence="8 9">4228-RoL</strain>
    </source>
</reference>
<dbReference type="PANTHER" id="PTHR42742">
    <property type="entry name" value="TRANSCRIPTIONAL REPRESSOR MPRA"/>
    <property type="match status" value="1"/>
</dbReference>